<comment type="caution">
    <text evidence="2">The sequence shown here is derived from an EMBL/GenBank/DDBJ whole genome shotgun (WGS) entry which is preliminary data.</text>
</comment>
<dbReference type="PANTHER" id="PTHR34386">
    <property type="entry name" value="GLUTAREDOXIN"/>
    <property type="match status" value="1"/>
</dbReference>
<protein>
    <submittedName>
        <fullName evidence="2">Glutaredoxin family protein</fullName>
    </submittedName>
</protein>
<dbReference type="SUPFAM" id="SSF52833">
    <property type="entry name" value="Thioredoxin-like"/>
    <property type="match status" value="1"/>
</dbReference>
<dbReference type="NCBIfam" id="TIGR02196">
    <property type="entry name" value="GlrX_YruB"/>
    <property type="match status" value="1"/>
</dbReference>
<dbReference type="InterPro" id="IPR002109">
    <property type="entry name" value="Glutaredoxin"/>
</dbReference>
<reference evidence="2" key="1">
    <citation type="journal article" date="2020" name="mSystems">
        <title>Genome- and Community-Level Interaction Insights into Carbon Utilization and Element Cycling Functions of Hydrothermarchaeota in Hydrothermal Sediment.</title>
        <authorList>
            <person name="Zhou Z."/>
            <person name="Liu Y."/>
            <person name="Xu W."/>
            <person name="Pan J."/>
            <person name="Luo Z.H."/>
            <person name="Li M."/>
        </authorList>
    </citation>
    <scope>NUCLEOTIDE SEQUENCE [LARGE SCALE GENOMIC DNA]</scope>
    <source>
        <strain evidence="2">SpSt-573</strain>
    </source>
</reference>
<feature type="domain" description="Glutaredoxin" evidence="1">
    <location>
        <begin position="11"/>
        <end position="70"/>
    </location>
</feature>
<dbReference type="InterPro" id="IPR036249">
    <property type="entry name" value="Thioredoxin-like_sf"/>
</dbReference>
<dbReference type="PROSITE" id="PS51354">
    <property type="entry name" value="GLUTAREDOXIN_2"/>
    <property type="match status" value="1"/>
</dbReference>
<dbReference type="GO" id="GO:0045454">
    <property type="term" value="P:cell redox homeostasis"/>
    <property type="evidence" value="ECO:0007669"/>
    <property type="project" value="TreeGrafter"/>
</dbReference>
<dbReference type="InterPro" id="IPR051548">
    <property type="entry name" value="Grx-like_ET"/>
</dbReference>
<organism evidence="2">
    <name type="scientific">Anaerolinea thermolimosa</name>
    <dbReference type="NCBI Taxonomy" id="229919"/>
    <lineage>
        <taxon>Bacteria</taxon>
        <taxon>Bacillati</taxon>
        <taxon>Chloroflexota</taxon>
        <taxon>Anaerolineae</taxon>
        <taxon>Anaerolineales</taxon>
        <taxon>Anaerolineaceae</taxon>
        <taxon>Anaerolinea</taxon>
    </lineage>
</organism>
<evidence type="ECO:0000259" key="1">
    <source>
        <dbReference type="Pfam" id="PF00462"/>
    </source>
</evidence>
<accession>A0A7C4KGP0</accession>
<dbReference type="EMBL" id="DSYK01000236">
    <property type="protein sequence ID" value="HGS21132.1"/>
    <property type="molecule type" value="Genomic_DNA"/>
</dbReference>
<dbReference type="CDD" id="cd02976">
    <property type="entry name" value="NrdH"/>
    <property type="match status" value="1"/>
</dbReference>
<evidence type="ECO:0000313" key="2">
    <source>
        <dbReference type="EMBL" id="HGS21132.1"/>
    </source>
</evidence>
<sequence>MTETSKPQPRVIVFTTPTCTYCNATKRYLREKGIRFKEVDVSRDPAAARDMVRRSGQMGVPVLDIGGKIVVGFDRPKIDRFLGL</sequence>
<dbReference type="Gene3D" id="3.40.30.10">
    <property type="entry name" value="Glutaredoxin"/>
    <property type="match status" value="1"/>
</dbReference>
<proteinExistence type="predicted"/>
<dbReference type="PANTHER" id="PTHR34386:SF1">
    <property type="entry name" value="GLUTAREDOXIN-LIKE PROTEIN NRDH"/>
    <property type="match status" value="1"/>
</dbReference>
<dbReference type="AlphaFoldDB" id="A0A7C4KGP0"/>
<dbReference type="InterPro" id="IPR011911">
    <property type="entry name" value="GlrX_YruB"/>
</dbReference>
<dbReference type="Pfam" id="PF00462">
    <property type="entry name" value="Glutaredoxin"/>
    <property type="match status" value="1"/>
</dbReference>
<gene>
    <name evidence="2" type="ORF">ENT37_04605</name>
</gene>
<dbReference type="GO" id="GO:0009055">
    <property type="term" value="F:electron transfer activity"/>
    <property type="evidence" value="ECO:0007669"/>
    <property type="project" value="TreeGrafter"/>
</dbReference>
<name>A0A7C4KGP0_9CHLR</name>